<evidence type="ECO:0000313" key="1">
    <source>
        <dbReference type="EMBL" id="GMH20751.1"/>
    </source>
</evidence>
<comment type="caution">
    <text evidence="1">The sequence shown here is derived from an EMBL/GenBank/DDBJ whole genome shotgun (WGS) entry which is preliminary data.</text>
</comment>
<sequence length="103" mass="11216">MPGDVFLSSGRLIIINVGGRRIFRALSFPTFYASTRNKPVWLSVLLCLRAAPAACKYSLNAVKSIEEKKQMASSGKPIGLCILRSLRVAPAACKSLNAVKFME</sequence>
<gene>
    <name evidence="1" type="ORF">Nepgr_022593</name>
</gene>
<keyword evidence="2" id="KW-1185">Reference proteome</keyword>
<accession>A0AAD3T2V8</accession>
<evidence type="ECO:0000313" key="2">
    <source>
        <dbReference type="Proteomes" id="UP001279734"/>
    </source>
</evidence>
<protein>
    <submittedName>
        <fullName evidence="1">Uncharacterized protein</fullName>
    </submittedName>
</protein>
<reference evidence="1" key="1">
    <citation type="submission" date="2023-05" db="EMBL/GenBank/DDBJ databases">
        <title>Nepenthes gracilis genome sequencing.</title>
        <authorList>
            <person name="Fukushima K."/>
        </authorList>
    </citation>
    <scope>NUCLEOTIDE SEQUENCE</scope>
    <source>
        <strain evidence="1">SING2019-196</strain>
    </source>
</reference>
<dbReference type="AlphaFoldDB" id="A0AAD3T2V8"/>
<proteinExistence type="predicted"/>
<dbReference type="Proteomes" id="UP001279734">
    <property type="component" value="Unassembled WGS sequence"/>
</dbReference>
<name>A0AAD3T2V8_NEPGR</name>
<organism evidence="1 2">
    <name type="scientific">Nepenthes gracilis</name>
    <name type="common">Slender pitcher plant</name>
    <dbReference type="NCBI Taxonomy" id="150966"/>
    <lineage>
        <taxon>Eukaryota</taxon>
        <taxon>Viridiplantae</taxon>
        <taxon>Streptophyta</taxon>
        <taxon>Embryophyta</taxon>
        <taxon>Tracheophyta</taxon>
        <taxon>Spermatophyta</taxon>
        <taxon>Magnoliopsida</taxon>
        <taxon>eudicotyledons</taxon>
        <taxon>Gunneridae</taxon>
        <taxon>Pentapetalae</taxon>
        <taxon>Caryophyllales</taxon>
        <taxon>Nepenthaceae</taxon>
        <taxon>Nepenthes</taxon>
    </lineage>
</organism>
<dbReference type="EMBL" id="BSYO01000022">
    <property type="protein sequence ID" value="GMH20751.1"/>
    <property type="molecule type" value="Genomic_DNA"/>
</dbReference>